<dbReference type="EMBL" id="JACCJZ010000016">
    <property type="protein sequence ID" value="NYZ62916.1"/>
    <property type="molecule type" value="Genomic_DNA"/>
</dbReference>
<protein>
    <submittedName>
        <fullName evidence="7">CD225/dispanin family protein</fullName>
    </submittedName>
</protein>
<dbReference type="InterPro" id="IPR051423">
    <property type="entry name" value="CD225/Dispanin"/>
</dbReference>
<evidence type="ECO:0000256" key="2">
    <source>
        <dbReference type="ARBA" id="ARBA00022692"/>
    </source>
</evidence>
<dbReference type="RefSeq" id="WP_180545134.1">
    <property type="nucleotide sequence ID" value="NZ_JACCJZ010000016.1"/>
</dbReference>
<evidence type="ECO:0000256" key="5">
    <source>
        <dbReference type="SAM" id="MobiDB-lite"/>
    </source>
</evidence>
<reference evidence="7 8" key="1">
    <citation type="submission" date="2020-07" db="EMBL/GenBank/DDBJ databases">
        <title>isolation of Luteimonas sp. SJ-16.</title>
        <authorList>
            <person name="Huang X.-X."/>
            <person name="Xu L."/>
            <person name="Sun J.-Q."/>
        </authorList>
    </citation>
    <scope>NUCLEOTIDE SEQUENCE [LARGE SCALE GENOMIC DNA]</scope>
    <source>
        <strain evidence="7 8">SJ-16</strain>
    </source>
</reference>
<sequence length="134" mass="13722">MSSIPPVPPAAPPPPPPGDPYGAPSAMPGSPIAPGTVPNYLVWAIVATVLSICLCCIVGTIPGIVAIVFAAKVNTLLGQGDLAGAQRASNTAKVWCWVTTGLCIVGLLWTVYSMTVGGGMEMYRQIFEQIQAGG</sequence>
<evidence type="ECO:0000256" key="3">
    <source>
        <dbReference type="ARBA" id="ARBA00022989"/>
    </source>
</evidence>
<evidence type="ECO:0000256" key="1">
    <source>
        <dbReference type="ARBA" id="ARBA00004370"/>
    </source>
</evidence>
<feature type="compositionally biased region" description="Pro residues" evidence="5">
    <location>
        <begin position="1"/>
        <end position="19"/>
    </location>
</feature>
<comment type="subcellular location">
    <subcellularLocation>
        <location evidence="1">Membrane</location>
    </subcellularLocation>
</comment>
<dbReference type="InterPro" id="IPR007593">
    <property type="entry name" value="CD225/Dispanin_fam"/>
</dbReference>
<keyword evidence="3 6" id="KW-1133">Transmembrane helix</keyword>
<evidence type="ECO:0000256" key="4">
    <source>
        <dbReference type="ARBA" id="ARBA00023136"/>
    </source>
</evidence>
<dbReference type="GO" id="GO:0016020">
    <property type="term" value="C:membrane"/>
    <property type="evidence" value="ECO:0007669"/>
    <property type="project" value="UniProtKB-SubCell"/>
</dbReference>
<feature type="transmembrane region" description="Helical" evidence="6">
    <location>
        <begin position="40"/>
        <end position="73"/>
    </location>
</feature>
<keyword evidence="8" id="KW-1185">Reference proteome</keyword>
<dbReference type="Pfam" id="PF04505">
    <property type="entry name" value="CD225"/>
    <property type="match status" value="1"/>
</dbReference>
<feature type="transmembrane region" description="Helical" evidence="6">
    <location>
        <begin position="94"/>
        <end position="112"/>
    </location>
</feature>
<evidence type="ECO:0000313" key="8">
    <source>
        <dbReference type="Proteomes" id="UP000589896"/>
    </source>
</evidence>
<keyword evidence="2 6" id="KW-0812">Transmembrane</keyword>
<accession>A0A7Z0TUJ5</accession>
<keyword evidence="4 6" id="KW-0472">Membrane</keyword>
<evidence type="ECO:0000256" key="6">
    <source>
        <dbReference type="SAM" id="Phobius"/>
    </source>
</evidence>
<feature type="region of interest" description="Disordered" evidence="5">
    <location>
        <begin position="1"/>
        <end position="25"/>
    </location>
</feature>
<gene>
    <name evidence="7" type="ORF">H0E82_09090</name>
</gene>
<evidence type="ECO:0000313" key="7">
    <source>
        <dbReference type="EMBL" id="NYZ62916.1"/>
    </source>
</evidence>
<name>A0A7Z0TUJ5_9GAMM</name>
<comment type="caution">
    <text evidence="7">The sequence shown here is derived from an EMBL/GenBank/DDBJ whole genome shotgun (WGS) entry which is preliminary data.</text>
</comment>
<organism evidence="7 8">
    <name type="scientific">Luteimonas deserti</name>
    <dbReference type="NCBI Taxonomy" id="2752306"/>
    <lineage>
        <taxon>Bacteria</taxon>
        <taxon>Pseudomonadati</taxon>
        <taxon>Pseudomonadota</taxon>
        <taxon>Gammaproteobacteria</taxon>
        <taxon>Lysobacterales</taxon>
        <taxon>Lysobacteraceae</taxon>
        <taxon>Luteimonas</taxon>
    </lineage>
</organism>
<proteinExistence type="predicted"/>
<dbReference type="PANTHER" id="PTHR14948:SF44">
    <property type="entry name" value="PROLINE-RICH TRANSMEMBRANE PROTEIN 1-LIKE"/>
    <property type="match status" value="1"/>
</dbReference>
<dbReference type="Proteomes" id="UP000589896">
    <property type="component" value="Unassembled WGS sequence"/>
</dbReference>
<dbReference type="AlphaFoldDB" id="A0A7Z0TUJ5"/>
<dbReference type="PANTHER" id="PTHR14948">
    <property type="entry name" value="NG5"/>
    <property type="match status" value="1"/>
</dbReference>